<feature type="region of interest" description="Disordered" evidence="4">
    <location>
        <begin position="50"/>
        <end position="107"/>
    </location>
</feature>
<keyword evidence="2 7" id="KW-0689">Ribosomal protein</keyword>
<keyword evidence="5" id="KW-0732">Signal</keyword>
<organism evidence="7 8">
    <name type="scientific">Clohesyomyces aquaticus</name>
    <dbReference type="NCBI Taxonomy" id="1231657"/>
    <lineage>
        <taxon>Eukaryota</taxon>
        <taxon>Fungi</taxon>
        <taxon>Dikarya</taxon>
        <taxon>Ascomycota</taxon>
        <taxon>Pezizomycotina</taxon>
        <taxon>Dothideomycetes</taxon>
        <taxon>Pleosporomycetidae</taxon>
        <taxon>Pleosporales</taxon>
        <taxon>Lindgomycetaceae</taxon>
        <taxon>Clohesyomyces</taxon>
    </lineage>
</organism>
<comment type="similarity">
    <text evidence="1">Belongs to the universal ribosomal protein uL15 family.</text>
</comment>
<dbReference type="Proteomes" id="UP000193144">
    <property type="component" value="Unassembled WGS sequence"/>
</dbReference>
<keyword evidence="3" id="KW-0687">Ribonucleoprotein</keyword>
<dbReference type="Gene3D" id="3.100.10.10">
    <property type="match status" value="1"/>
</dbReference>
<evidence type="ECO:0000256" key="5">
    <source>
        <dbReference type="SAM" id="SignalP"/>
    </source>
</evidence>
<evidence type="ECO:0000256" key="4">
    <source>
        <dbReference type="SAM" id="MobiDB-lite"/>
    </source>
</evidence>
<dbReference type="PANTHER" id="PTHR12934">
    <property type="entry name" value="50S RIBOSOMAL PROTEIN L15"/>
    <property type="match status" value="1"/>
</dbReference>
<evidence type="ECO:0000313" key="7">
    <source>
        <dbReference type="EMBL" id="ORY14406.1"/>
    </source>
</evidence>
<dbReference type="InterPro" id="IPR021131">
    <property type="entry name" value="Ribosomal_uL15/eL18"/>
</dbReference>
<evidence type="ECO:0000313" key="8">
    <source>
        <dbReference type="Proteomes" id="UP000193144"/>
    </source>
</evidence>
<dbReference type="InterPro" id="IPR030878">
    <property type="entry name" value="Ribosomal_uL15"/>
</dbReference>
<feature type="chain" id="PRO_5012146740" evidence="5">
    <location>
        <begin position="21"/>
        <end position="328"/>
    </location>
</feature>
<dbReference type="GO" id="GO:0003735">
    <property type="term" value="F:structural constituent of ribosome"/>
    <property type="evidence" value="ECO:0007669"/>
    <property type="project" value="InterPro"/>
</dbReference>
<dbReference type="AlphaFoldDB" id="A0A1Y1ZVX4"/>
<dbReference type="GO" id="GO:0006412">
    <property type="term" value="P:translation"/>
    <property type="evidence" value="ECO:0007669"/>
    <property type="project" value="InterPro"/>
</dbReference>
<comment type="caution">
    <text evidence="7">The sequence shown here is derived from an EMBL/GenBank/DDBJ whole genome shotgun (WGS) entry which is preliminary data.</text>
</comment>
<sequence>MPPRLRALRLAVSFLSVHHASPITPLVAPFLLPVQQRSASILSSLSDTPGAYQKRIRKGRGPSSGKGKTAGRGQKGQHAHGKVPAGFQGGQTPLSITQPPRGKNKHVPFKVEMSPINLDRIQSWIDQGRLNPERPITIRDLTRTRCLHGVKKDGVKLLSRNADQLKTAIKIIVSRASASAIAHVEALGGTVLTRFYTPEAIKRIRARQTHPTISLEADPEFLSRAVRSGQVESIVATRAAMSDTEAAEKIKQVCAEIAAKYKYRLPDATSRKDIEYYRDPAHRGYLSHTVKEGESPSLFFKLPGEAKDRNRQLARRKAVKASAENRLF</sequence>
<dbReference type="NCBIfam" id="TIGR01071">
    <property type="entry name" value="rplO_bact"/>
    <property type="match status" value="1"/>
</dbReference>
<dbReference type="OrthoDB" id="361383at2759"/>
<feature type="domain" description="Large ribosomal subunit protein uL15/eL18" evidence="6">
    <location>
        <begin position="115"/>
        <end position="191"/>
    </location>
</feature>
<dbReference type="STRING" id="1231657.A0A1Y1ZVX4"/>
<dbReference type="HAMAP" id="MF_01341">
    <property type="entry name" value="Ribosomal_uL15"/>
    <property type="match status" value="1"/>
</dbReference>
<evidence type="ECO:0000256" key="3">
    <source>
        <dbReference type="ARBA" id="ARBA00023274"/>
    </source>
</evidence>
<keyword evidence="8" id="KW-1185">Reference proteome</keyword>
<dbReference type="InterPro" id="IPR005749">
    <property type="entry name" value="Ribosomal_uL15_bac-type"/>
</dbReference>
<reference evidence="7 8" key="1">
    <citation type="submission" date="2016-07" db="EMBL/GenBank/DDBJ databases">
        <title>Pervasive Adenine N6-methylation of Active Genes in Fungi.</title>
        <authorList>
            <consortium name="DOE Joint Genome Institute"/>
            <person name="Mondo S.J."/>
            <person name="Dannebaum R.O."/>
            <person name="Kuo R.C."/>
            <person name="Labutti K."/>
            <person name="Haridas S."/>
            <person name="Kuo A."/>
            <person name="Salamov A."/>
            <person name="Ahrendt S.R."/>
            <person name="Lipzen A."/>
            <person name="Sullivan W."/>
            <person name="Andreopoulos W.B."/>
            <person name="Clum A."/>
            <person name="Lindquist E."/>
            <person name="Daum C."/>
            <person name="Ramamoorthy G.K."/>
            <person name="Gryganskyi A."/>
            <person name="Culley D."/>
            <person name="Magnuson J.K."/>
            <person name="James T.Y."/>
            <person name="O'Malley M.A."/>
            <person name="Stajich J.E."/>
            <person name="Spatafora J.W."/>
            <person name="Visel A."/>
            <person name="Grigoriev I.V."/>
        </authorList>
    </citation>
    <scope>NUCLEOTIDE SEQUENCE [LARGE SCALE GENOMIC DNA]</scope>
    <source>
        <strain evidence="7 8">CBS 115471</strain>
    </source>
</reference>
<dbReference type="PANTHER" id="PTHR12934:SF11">
    <property type="entry name" value="LARGE RIBOSOMAL SUBUNIT PROTEIN UL15M"/>
    <property type="match status" value="1"/>
</dbReference>
<dbReference type="SUPFAM" id="SSF52080">
    <property type="entry name" value="Ribosomal proteins L15p and L18e"/>
    <property type="match status" value="1"/>
</dbReference>
<dbReference type="Pfam" id="PF00828">
    <property type="entry name" value="Ribosomal_L27A"/>
    <property type="match status" value="1"/>
</dbReference>
<evidence type="ECO:0000256" key="1">
    <source>
        <dbReference type="ARBA" id="ARBA00007320"/>
    </source>
</evidence>
<name>A0A1Y1ZVX4_9PLEO</name>
<dbReference type="EMBL" id="MCFA01000033">
    <property type="protein sequence ID" value="ORY14406.1"/>
    <property type="molecule type" value="Genomic_DNA"/>
</dbReference>
<proteinExistence type="inferred from homology"/>
<gene>
    <name evidence="7" type="ORF">BCR34DRAFT_623340</name>
</gene>
<accession>A0A1Y1ZVX4</accession>
<protein>
    <submittedName>
        <fullName evidence="7">Ribosomal protein L18e/L15P</fullName>
    </submittedName>
</protein>
<feature type="compositionally biased region" description="Gly residues" evidence="4">
    <location>
        <begin position="62"/>
        <end position="74"/>
    </location>
</feature>
<feature type="signal peptide" evidence="5">
    <location>
        <begin position="1"/>
        <end position="20"/>
    </location>
</feature>
<dbReference type="InterPro" id="IPR036227">
    <property type="entry name" value="Ribosomal_uL15/eL18_sf"/>
</dbReference>
<evidence type="ECO:0000259" key="6">
    <source>
        <dbReference type="Pfam" id="PF00828"/>
    </source>
</evidence>
<evidence type="ECO:0000256" key="2">
    <source>
        <dbReference type="ARBA" id="ARBA00022980"/>
    </source>
</evidence>
<dbReference type="GO" id="GO:0005762">
    <property type="term" value="C:mitochondrial large ribosomal subunit"/>
    <property type="evidence" value="ECO:0007669"/>
    <property type="project" value="TreeGrafter"/>
</dbReference>